<dbReference type="AlphaFoldDB" id="K0R2B5"/>
<keyword evidence="3" id="KW-1185">Reference proteome</keyword>
<dbReference type="Proteomes" id="UP000266841">
    <property type="component" value="Unassembled WGS sequence"/>
</dbReference>
<sequence length="244" mass="26877">MGGQRTSPREEGDSAGRFLRTLLRRSLAHRTARPRARPPPPTPPVSVQSGTYRDPYVMSPSKPPSPTVLIGDTPPHQRPFRRRFHIAEEVVLDTTVDRGDEEPGEDASPGDVALDRKTARGNADPRDDTLTTDVVLDPIEVRDDEEVQEEALGEEARLPTNDPCNFVDTASEDGIVPMPVTNPTPPTDPDPPLKDSTPSAPFHIEVNTVFEPKSAQDHKPELTFTSPPSTAPNQPSDNYDREWL</sequence>
<organism evidence="2 3">
    <name type="scientific">Thalassiosira oceanica</name>
    <name type="common">Marine diatom</name>
    <dbReference type="NCBI Taxonomy" id="159749"/>
    <lineage>
        <taxon>Eukaryota</taxon>
        <taxon>Sar</taxon>
        <taxon>Stramenopiles</taxon>
        <taxon>Ochrophyta</taxon>
        <taxon>Bacillariophyta</taxon>
        <taxon>Coscinodiscophyceae</taxon>
        <taxon>Thalassiosirophycidae</taxon>
        <taxon>Thalassiosirales</taxon>
        <taxon>Thalassiosiraceae</taxon>
        <taxon>Thalassiosira</taxon>
    </lineage>
</organism>
<proteinExistence type="predicted"/>
<reference evidence="2 3" key="1">
    <citation type="journal article" date="2012" name="Genome Biol.">
        <title>Genome and low-iron response of an oceanic diatom adapted to chronic iron limitation.</title>
        <authorList>
            <person name="Lommer M."/>
            <person name="Specht M."/>
            <person name="Roy A.S."/>
            <person name="Kraemer L."/>
            <person name="Andreson R."/>
            <person name="Gutowska M.A."/>
            <person name="Wolf J."/>
            <person name="Bergner S.V."/>
            <person name="Schilhabel M.B."/>
            <person name="Klostermeier U.C."/>
            <person name="Beiko R.G."/>
            <person name="Rosenstiel P."/>
            <person name="Hippler M."/>
            <person name="Laroche J."/>
        </authorList>
    </citation>
    <scope>NUCLEOTIDE SEQUENCE [LARGE SCALE GENOMIC DNA]</scope>
    <source>
        <strain evidence="2 3">CCMP1005</strain>
    </source>
</reference>
<gene>
    <name evidence="2" type="ORF">THAOC_34553</name>
</gene>
<accession>K0R2B5</accession>
<feature type="region of interest" description="Disordered" evidence="1">
    <location>
        <begin position="24"/>
        <end position="77"/>
    </location>
</feature>
<protein>
    <submittedName>
        <fullName evidence="2">Uncharacterized protein</fullName>
    </submittedName>
</protein>
<comment type="caution">
    <text evidence="2">The sequence shown here is derived from an EMBL/GenBank/DDBJ whole genome shotgun (WGS) entry which is preliminary data.</text>
</comment>
<feature type="compositionally biased region" description="Polar residues" evidence="1">
    <location>
        <begin position="223"/>
        <end position="237"/>
    </location>
</feature>
<dbReference type="EMBL" id="AGNL01047552">
    <property type="protein sequence ID" value="EJK46763.1"/>
    <property type="molecule type" value="Genomic_DNA"/>
</dbReference>
<evidence type="ECO:0000313" key="2">
    <source>
        <dbReference type="EMBL" id="EJK46763.1"/>
    </source>
</evidence>
<feature type="compositionally biased region" description="Acidic residues" evidence="1">
    <location>
        <begin position="142"/>
        <end position="153"/>
    </location>
</feature>
<feature type="compositionally biased region" description="Basic and acidic residues" evidence="1">
    <location>
        <begin position="113"/>
        <end position="129"/>
    </location>
</feature>
<feature type="non-terminal residue" evidence="2">
    <location>
        <position position="244"/>
    </location>
</feature>
<feature type="compositionally biased region" description="Basic residues" evidence="1">
    <location>
        <begin position="24"/>
        <end position="36"/>
    </location>
</feature>
<evidence type="ECO:0000313" key="3">
    <source>
        <dbReference type="Proteomes" id="UP000266841"/>
    </source>
</evidence>
<evidence type="ECO:0000256" key="1">
    <source>
        <dbReference type="SAM" id="MobiDB-lite"/>
    </source>
</evidence>
<name>K0R2B5_THAOC</name>
<feature type="compositionally biased region" description="Pro residues" evidence="1">
    <location>
        <begin position="180"/>
        <end position="190"/>
    </location>
</feature>
<feature type="region of interest" description="Disordered" evidence="1">
    <location>
        <begin position="92"/>
        <end position="244"/>
    </location>
</feature>